<comment type="caution">
    <text evidence="2">The sequence shown here is derived from an EMBL/GenBank/DDBJ whole genome shotgun (WGS) entry which is preliminary data.</text>
</comment>
<dbReference type="Proteomes" id="UP001589834">
    <property type="component" value="Unassembled WGS sequence"/>
</dbReference>
<accession>A0ABV6PT73</accession>
<dbReference type="Gene3D" id="3.40.50.10610">
    <property type="entry name" value="ABC-type transport auxiliary lipoprotein component"/>
    <property type="match status" value="1"/>
</dbReference>
<dbReference type="SUPFAM" id="SSF159594">
    <property type="entry name" value="XCC0632-like"/>
    <property type="match status" value="1"/>
</dbReference>
<keyword evidence="2" id="KW-0449">Lipoprotein</keyword>
<gene>
    <name evidence="2" type="ORF">ACFFGG_08390</name>
</gene>
<organism evidence="2 3">
    <name type="scientific">Ottowia pentelensis</name>
    <dbReference type="NCBI Taxonomy" id="511108"/>
    <lineage>
        <taxon>Bacteria</taxon>
        <taxon>Pseudomonadati</taxon>
        <taxon>Pseudomonadota</taxon>
        <taxon>Betaproteobacteria</taxon>
        <taxon>Burkholderiales</taxon>
        <taxon>Comamonadaceae</taxon>
        <taxon>Ottowia</taxon>
    </lineage>
</organism>
<proteinExistence type="predicted"/>
<sequence length="194" mass="20418">MFVLLSGCALPLPDKPVRPAAYDLGPPLAMPAAAPGVALGFDRVEAPTAIDTNAIVYRLLYAGGSQQPRPYAHARWSMAPAQLVGQRLRAALAASHPVLDAGNTLAVLQLSAELDEFAQVFTTPEASEGVVRLRVTAIAPQARQGRLLGQRSFVQRVAAPTPDAAGGAQALREATDTVLREVVDWVNALPAPRS</sequence>
<evidence type="ECO:0000259" key="1">
    <source>
        <dbReference type="Pfam" id="PF03886"/>
    </source>
</evidence>
<evidence type="ECO:0000313" key="3">
    <source>
        <dbReference type="Proteomes" id="UP001589834"/>
    </source>
</evidence>
<dbReference type="Pfam" id="PF03886">
    <property type="entry name" value="ABC_trans_aux"/>
    <property type="match status" value="1"/>
</dbReference>
<name>A0ABV6PT73_9BURK</name>
<reference evidence="2 3" key="1">
    <citation type="submission" date="2024-09" db="EMBL/GenBank/DDBJ databases">
        <authorList>
            <person name="Sun Q."/>
            <person name="Mori K."/>
        </authorList>
    </citation>
    <scope>NUCLEOTIDE SEQUENCE [LARGE SCALE GENOMIC DNA]</scope>
    <source>
        <strain evidence="2 3">NCAIM B.02336</strain>
    </source>
</reference>
<protein>
    <submittedName>
        <fullName evidence="2">ABC-type transport auxiliary lipoprotein family protein</fullName>
    </submittedName>
</protein>
<keyword evidence="3" id="KW-1185">Reference proteome</keyword>
<dbReference type="EMBL" id="JBHLTN010000016">
    <property type="protein sequence ID" value="MFC0592572.1"/>
    <property type="molecule type" value="Genomic_DNA"/>
</dbReference>
<feature type="domain" description="ABC-type transport auxiliary lipoprotein component" evidence="1">
    <location>
        <begin position="26"/>
        <end position="182"/>
    </location>
</feature>
<dbReference type="InterPro" id="IPR005586">
    <property type="entry name" value="ABC_trans_aux"/>
</dbReference>
<evidence type="ECO:0000313" key="2">
    <source>
        <dbReference type="EMBL" id="MFC0592572.1"/>
    </source>
</evidence>